<gene>
    <name evidence="1" type="ORF">PUN28_011708</name>
</gene>
<sequence length="83" mass="9547">MLISGLMSGQVCNWDIRIGDGPVQMSHRRFSHRYLSISEWEVPRDLHLPAEIIGQNLDVLDFDIWPAESQISSERNAVKPCKR</sequence>
<keyword evidence="2" id="KW-1185">Reference proteome</keyword>
<proteinExistence type="predicted"/>
<organism evidence="1 2">
    <name type="scientific">Cardiocondyla obscurior</name>
    <dbReference type="NCBI Taxonomy" id="286306"/>
    <lineage>
        <taxon>Eukaryota</taxon>
        <taxon>Metazoa</taxon>
        <taxon>Ecdysozoa</taxon>
        <taxon>Arthropoda</taxon>
        <taxon>Hexapoda</taxon>
        <taxon>Insecta</taxon>
        <taxon>Pterygota</taxon>
        <taxon>Neoptera</taxon>
        <taxon>Endopterygota</taxon>
        <taxon>Hymenoptera</taxon>
        <taxon>Apocrita</taxon>
        <taxon>Aculeata</taxon>
        <taxon>Formicoidea</taxon>
        <taxon>Formicidae</taxon>
        <taxon>Myrmicinae</taxon>
        <taxon>Cardiocondyla</taxon>
    </lineage>
</organism>
<evidence type="ECO:0000313" key="1">
    <source>
        <dbReference type="EMBL" id="KAL0114589.1"/>
    </source>
</evidence>
<name>A0AAW2FHU5_9HYME</name>
<accession>A0AAW2FHU5</accession>
<comment type="caution">
    <text evidence="1">The sequence shown here is derived from an EMBL/GenBank/DDBJ whole genome shotgun (WGS) entry which is preliminary data.</text>
</comment>
<protein>
    <submittedName>
        <fullName evidence="1">Uncharacterized protein</fullName>
    </submittedName>
</protein>
<evidence type="ECO:0000313" key="2">
    <source>
        <dbReference type="Proteomes" id="UP001430953"/>
    </source>
</evidence>
<reference evidence="1 2" key="1">
    <citation type="submission" date="2023-03" db="EMBL/GenBank/DDBJ databases">
        <title>High recombination rates correlate with genetic variation in Cardiocondyla obscurior ants.</title>
        <authorList>
            <person name="Errbii M."/>
        </authorList>
    </citation>
    <scope>NUCLEOTIDE SEQUENCE [LARGE SCALE GENOMIC DNA]</scope>
    <source>
        <strain evidence="1">Alpha-2009</strain>
        <tissue evidence="1">Whole body</tissue>
    </source>
</reference>
<dbReference type="Proteomes" id="UP001430953">
    <property type="component" value="Unassembled WGS sequence"/>
</dbReference>
<dbReference type="EMBL" id="JADYXP020000011">
    <property type="protein sequence ID" value="KAL0114589.1"/>
    <property type="molecule type" value="Genomic_DNA"/>
</dbReference>
<dbReference type="AlphaFoldDB" id="A0AAW2FHU5"/>